<dbReference type="RefSeq" id="WP_089827418.1">
    <property type="nucleotide sequence ID" value="NZ_FODV01000021.1"/>
</dbReference>
<keyword evidence="2" id="KW-1185">Reference proteome</keyword>
<dbReference type="AlphaFoldDB" id="A0A1H8VYY3"/>
<dbReference type="Gene3D" id="1.20.1500.10">
    <property type="entry name" value="YheA/YmcA-like"/>
    <property type="match status" value="1"/>
</dbReference>
<evidence type="ECO:0000313" key="2">
    <source>
        <dbReference type="Proteomes" id="UP000199126"/>
    </source>
</evidence>
<dbReference type="InterPro" id="IPR010368">
    <property type="entry name" value="Com_YlbF"/>
</dbReference>
<evidence type="ECO:0000313" key="1">
    <source>
        <dbReference type="EMBL" id="SEP20534.1"/>
    </source>
</evidence>
<accession>A0A1H8VYY3</accession>
<reference evidence="2" key="1">
    <citation type="submission" date="2016-10" db="EMBL/GenBank/DDBJ databases">
        <authorList>
            <person name="Varghese N."/>
            <person name="Submissions S."/>
        </authorList>
    </citation>
    <scope>NUCLEOTIDE SEQUENCE [LARGE SCALE GENOMIC DNA]</scope>
    <source>
        <strain evidence="2">CGMCC 1.10121</strain>
    </source>
</reference>
<dbReference type="Proteomes" id="UP000199126">
    <property type="component" value="Unassembled WGS sequence"/>
</dbReference>
<dbReference type="SUPFAM" id="SSF158622">
    <property type="entry name" value="YheA/YmcA-like"/>
    <property type="match status" value="1"/>
</dbReference>
<proteinExistence type="predicted"/>
<dbReference type="NCBIfam" id="NF041416">
    <property type="entry name" value="halo_CC_star_2"/>
    <property type="match status" value="1"/>
</dbReference>
<dbReference type="EMBL" id="FODV01000021">
    <property type="protein sequence ID" value="SEP20534.1"/>
    <property type="molecule type" value="Genomic_DNA"/>
</dbReference>
<name>A0A1H8VYY3_9EURY</name>
<dbReference type="Pfam" id="PF06133">
    <property type="entry name" value="Com_YlbF"/>
    <property type="match status" value="1"/>
</dbReference>
<gene>
    <name evidence="1" type="ORF">SAMN04487948_12128</name>
</gene>
<dbReference type="OrthoDB" id="203899at2157"/>
<protein>
    <submittedName>
        <fullName evidence="1">Cell fate regulator YlbF, YheA/YmcA/DUF963 family (Controls sporulation, competence, biofilm development)</fullName>
    </submittedName>
</protein>
<sequence length="121" mass="13597">MSGAQSEEPTVEEQLDVFLETLRESETYQQVIDTQAELEADSEAMALLDAYQQKQQQLQAEFDPSVMSDLRELQTELSNNETIKRHQAAQEELVDLLNQTNDVISERIGQEFAQSLGGGCC</sequence>
<organism evidence="1 2">
    <name type="scientific">Halogranum amylolyticum</name>
    <dbReference type="NCBI Taxonomy" id="660520"/>
    <lineage>
        <taxon>Archaea</taxon>
        <taxon>Methanobacteriati</taxon>
        <taxon>Methanobacteriota</taxon>
        <taxon>Stenosarchaea group</taxon>
        <taxon>Halobacteria</taxon>
        <taxon>Halobacteriales</taxon>
        <taxon>Haloferacaceae</taxon>
    </lineage>
</organism>
<dbReference type="InterPro" id="IPR023378">
    <property type="entry name" value="YheA/YmcA-like_dom_sf"/>
</dbReference>